<dbReference type="InterPro" id="IPR010989">
    <property type="entry name" value="SNARE"/>
</dbReference>
<evidence type="ECO:0000256" key="10">
    <source>
        <dbReference type="SAM" id="Phobius"/>
    </source>
</evidence>
<evidence type="ECO:0000256" key="5">
    <source>
        <dbReference type="ARBA" id="ARBA00022927"/>
    </source>
</evidence>
<dbReference type="InterPro" id="IPR000727">
    <property type="entry name" value="T_SNARE_dom"/>
</dbReference>
<keyword evidence="4 10" id="KW-0812">Transmembrane</keyword>
<accession>A0ABD2XB44</accession>
<dbReference type="Pfam" id="PF05739">
    <property type="entry name" value="SNARE"/>
    <property type="match status" value="1"/>
</dbReference>
<dbReference type="Proteomes" id="UP001627154">
    <property type="component" value="Unassembled WGS sequence"/>
</dbReference>
<dbReference type="Gene3D" id="1.20.58.70">
    <property type="match status" value="1"/>
</dbReference>
<feature type="transmembrane region" description="Helical" evidence="10">
    <location>
        <begin position="297"/>
        <end position="317"/>
    </location>
</feature>
<reference evidence="12 13" key="1">
    <citation type="journal article" date="2024" name="bioRxiv">
        <title>A reference genome for Trichogramma kaykai: A tiny desert-dwelling parasitoid wasp with competing sex-ratio distorters.</title>
        <authorList>
            <person name="Culotta J."/>
            <person name="Lindsey A.R."/>
        </authorList>
    </citation>
    <scope>NUCLEOTIDE SEQUENCE [LARGE SCALE GENOMIC DNA]</scope>
    <source>
        <strain evidence="12 13">KSX58</strain>
    </source>
</reference>
<evidence type="ECO:0000256" key="2">
    <source>
        <dbReference type="ARBA" id="ARBA00009063"/>
    </source>
</evidence>
<comment type="subcellular location">
    <subcellularLocation>
        <location evidence="1">Golgi apparatus membrane</location>
        <topology evidence="1">Single-pass type IV membrane protein</topology>
    </subcellularLocation>
</comment>
<evidence type="ECO:0000313" key="12">
    <source>
        <dbReference type="EMBL" id="KAL3402475.1"/>
    </source>
</evidence>
<evidence type="ECO:0000256" key="9">
    <source>
        <dbReference type="ARBA" id="ARBA00023136"/>
    </source>
</evidence>
<keyword evidence="7" id="KW-0333">Golgi apparatus</keyword>
<evidence type="ECO:0000256" key="6">
    <source>
        <dbReference type="ARBA" id="ARBA00022989"/>
    </source>
</evidence>
<evidence type="ECO:0000256" key="3">
    <source>
        <dbReference type="ARBA" id="ARBA00022448"/>
    </source>
</evidence>
<evidence type="ECO:0000256" key="8">
    <source>
        <dbReference type="ARBA" id="ARBA00023054"/>
    </source>
</evidence>
<keyword evidence="5" id="KW-0653">Protein transport</keyword>
<dbReference type="EMBL" id="JBJJXI010000034">
    <property type="protein sequence ID" value="KAL3402475.1"/>
    <property type="molecule type" value="Genomic_DNA"/>
</dbReference>
<dbReference type="PROSITE" id="PS00914">
    <property type="entry name" value="SYNTAXIN"/>
    <property type="match status" value="1"/>
</dbReference>
<keyword evidence="3" id="KW-0813">Transport</keyword>
<evidence type="ECO:0000256" key="1">
    <source>
        <dbReference type="ARBA" id="ARBA00004409"/>
    </source>
</evidence>
<keyword evidence="9 10" id="KW-0472">Membrane</keyword>
<evidence type="ECO:0000256" key="7">
    <source>
        <dbReference type="ARBA" id="ARBA00023034"/>
    </source>
</evidence>
<proteinExistence type="inferred from homology"/>
<dbReference type="PROSITE" id="PS50192">
    <property type="entry name" value="T_SNARE"/>
    <property type="match status" value="1"/>
</dbReference>
<comment type="caution">
    <text evidence="12">The sequence shown here is derived from an EMBL/GenBank/DDBJ whole genome shotgun (WGS) entry which is preliminary data.</text>
</comment>
<dbReference type="SUPFAM" id="SSF47661">
    <property type="entry name" value="t-snare proteins"/>
    <property type="match status" value="1"/>
</dbReference>
<name>A0ABD2XB44_9HYME</name>
<dbReference type="InterPro" id="IPR006012">
    <property type="entry name" value="Syntaxin/epimorphin_CS"/>
</dbReference>
<keyword evidence="6 10" id="KW-1133">Transmembrane helix</keyword>
<feature type="domain" description="T-SNARE coiled-coil homology" evidence="11">
    <location>
        <begin position="225"/>
        <end position="287"/>
    </location>
</feature>
<protein>
    <recommendedName>
        <fullName evidence="11">t-SNARE coiled-coil homology domain-containing protein</fullName>
    </recommendedName>
</protein>
<comment type="similarity">
    <text evidence="2">Belongs to the syntaxin family.</text>
</comment>
<keyword evidence="8" id="KW-0175">Coiled coil</keyword>
<dbReference type="PANTHER" id="PTHR19957:SF83">
    <property type="entry name" value="SYNTAXIN-16"/>
    <property type="match status" value="1"/>
</dbReference>
<organism evidence="12 13">
    <name type="scientific">Trichogramma kaykai</name>
    <dbReference type="NCBI Taxonomy" id="54128"/>
    <lineage>
        <taxon>Eukaryota</taxon>
        <taxon>Metazoa</taxon>
        <taxon>Ecdysozoa</taxon>
        <taxon>Arthropoda</taxon>
        <taxon>Hexapoda</taxon>
        <taxon>Insecta</taxon>
        <taxon>Pterygota</taxon>
        <taxon>Neoptera</taxon>
        <taxon>Endopterygota</taxon>
        <taxon>Hymenoptera</taxon>
        <taxon>Apocrita</taxon>
        <taxon>Proctotrupomorpha</taxon>
        <taxon>Chalcidoidea</taxon>
        <taxon>Trichogrammatidae</taxon>
        <taxon>Trichogramma</taxon>
    </lineage>
</organism>
<keyword evidence="13" id="KW-1185">Reference proteome</keyword>
<dbReference type="PANTHER" id="PTHR19957">
    <property type="entry name" value="SYNTAXIN"/>
    <property type="match status" value="1"/>
</dbReference>
<dbReference type="GO" id="GO:0000139">
    <property type="term" value="C:Golgi membrane"/>
    <property type="evidence" value="ECO:0007669"/>
    <property type="project" value="UniProtKB-SubCell"/>
</dbReference>
<gene>
    <name evidence="12" type="ORF">TKK_004430</name>
</gene>
<dbReference type="AlphaFoldDB" id="A0ABD2XB44"/>
<evidence type="ECO:0000313" key="13">
    <source>
        <dbReference type="Proteomes" id="UP001627154"/>
    </source>
</evidence>
<dbReference type="GO" id="GO:0015031">
    <property type="term" value="P:protein transport"/>
    <property type="evidence" value="ECO:0007669"/>
    <property type="project" value="UniProtKB-KW"/>
</dbReference>
<dbReference type="SMART" id="SM00397">
    <property type="entry name" value="t_SNARE"/>
    <property type="match status" value="1"/>
</dbReference>
<evidence type="ECO:0000259" key="11">
    <source>
        <dbReference type="PROSITE" id="PS50192"/>
    </source>
</evidence>
<evidence type="ECO:0000256" key="4">
    <source>
        <dbReference type="ARBA" id="ARBA00022692"/>
    </source>
</evidence>
<dbReference type="CDD" id="cd15845">
    <property type="entry name" value="SNARE_syntaxin16"/>
    <property type="match status" value="1"/>
</dbReference>
<dbReference type="InterPro" id="IPR045242">
    <property type="entry name" value="Syntaxin"/>
</dbReference>
<sequence>MTTRNLTEAFIIMRNNALTAKHIYAEQNMSDRMALVDPELGIDGVELRGMSYSTAPPPWIDALEEAQYILSRLKTKIDSLIELQSKQLHRPTLDDNPQEERQIEQLTRDISRAFSSGFRQVQTIKSAGRHEHKHAEKQLSSSAVRAISTALQNLGFKYRSAQQDYLQKINSREERNKLFFEDEFFSKSSDYMFNDVIDTDTSANSWPSHQKQDVLLQLDDAELDVQMASEREQEVEHIVKSVSELHDVFKELAVMVQDQGTVLDRIDYHVEQTQVQVHEGCQQLKKAETYKRSNRKVYCILILAGSIMSFLIFYILFS</sequence>